<feature type="repeat" description="WD" evidence="3">
    <location>
        <begin position="631"/>
        <end position="663"/>
    </location>
</feature>
<dbReference type="Pfam" id="PF12894">
    <property type="entry name" value="ANAPC4_WD40"/>
    <property type="match status" value="1"/>
</dbReference>
<dbReference type="PRINTS" id="PR00320">
    <property type="entry name" value="GPROTEINBRPT"/>
</dbReference>
<feature type="repeat" description="WD" evidence="3">
    <location>
        <begin position="369"/>
        <end position="410"/>
    </location>
</feature>
<dbReference type="InterPro" id="IPR013325">
    <property type="entry name" value="RNA_pol_sigma_r2"/>
</dbReference>
<dbReference type="InterPro" id="IPR011047">
    <property type="entry name" value="Quinoprotein_ADH-like_sf"/>
</dbReference>
<evidence type="ECO:0000256" key="3">
    <source>
        <dbReference type="PROSITE-ProRule" id="PRU00221"/>
    </source>
</evidence>
<feature type="domain" description="RNA polymerase sigma-70 region 2" evidence="4">
    <location>
        <begin position="1"/>
        <end position="68"/>
    </location>
</feature>
<dbReference type="SUPFAM" id="SSF88659">
    <property type="entry name" value="Sigma3 and sigma4 domains of RNA polymerase sigma factors"/>
    <property type="match status" value="1"/>
</dbReference>
<name>A0ABU5F6C4_9BACT</name>
<evidence type="ECO:0000313" key="7">
    <source>
        <dbReference type="EMBL" id="MDY3562865.1"/>
    </source>
</evidence>
<dbReference type="InterPro" id="IPR024977">
    <property type="entry name" value="Apc4-like_WD40_dom"/>
</dbReference>
<dbReference type="RefSeq" id="WP_320689155.1">
    <property type="nucleotide sequence ID" value="NZ_JAXBLV010000223.1"/>
</dbReference>
<feature type="domain" description="RNA polymerase sigma factor 70 region 4 type 2" evidence="5">
    <location>
        <begin position="96"/>
        <end position="145"/>
    </location>
</feature>
<comment type="caution">
    <text evidence="7">The sequence shown here is derived from an EMBL/GenBank/DDBJ whole genome shotgun (WGS) entry which is preliminary data.</text>
</comment>
<feature type="repeat" description="WD" evidence="3">
    <location>
        <begin position="463"/>
        <end position="494"/>
    </location>
</feature>
<evidence type="ECO:0000259" key="6">
    <source>
        <dbReference type="Pfam" id="PF12894"/>
    </source>
</evidence>
<evidence type="ECO:0000313" key="8">
    <source>
        <dbReference type="Proteomes" id="UP001272242"/>
    </source>
</evidence>
<dbReference type="SUPFAM" id="SSF88946">
    <property type="entry name" value="Sigma2 domain of RNA polymerase sigma factors"/>
    <property type="match status" value="1"/>
</dbReference>
<dbReference type="PROSITE" id="PS50294">
    <property type="entry name" value="WD_REPEATS_REGION"/>
    <property type="match status" value="2"/>
</dbReference>
<gene>
    <name evidence="7" type="ORF">R5W23_004346</name>
</gene>
<dbReference type="InterPro" id="IPR014284">
    <property type="entry name" value="RNA_pol_sigma-70_dom"/>
</dbReference>
<dbReference type="InterPro" id="IPR020472">
    <property type="entry name" value="WD40_PAC1"/>
</dbReference>
<dbReference type="Proteomes" id="UP001272242">
    <property type="component" value="Unassembled WGS sequence"/>
</dbReference>
<dbReference type="InterPro" id="IPR013249">
    <property type="entry name" value="RNA_pol_sigma70_r4_t2"/>
</dbReference>
<evidence type="ECO:0000256" key="1">
    <source>
        <dbReference type="ARBA" id="ARBA00022574"/>
    </source>
</evidence>
<accession>A0ABU5F6C4</accession>
<dbReference type="SMART" id="SM00320">
    <property type="entry name" value="WD40"/>
    <property type="match status" value="11"/>
</dbReference>
<reference evidence="8" key="1">
    <citation type="journal article" date="2023" name="Mar. Drugs">
        <title>Gemmata algarum, a Novel Planctomycete Isolated from an Algal Mat, Displays Antimicrobial Activity.</title>
        <authorList>
            <person name="Kumar G."/>
            <person name="Kallscheuer N."/>
            <person name="Kashif M."/>
            <person name="Ahamad S."/>
            <person name="Jagadeeshwari U."/>
            <person name="Pannikurungottu S."/>
            <person name="Haufschild T."/>
            <person name="Kabuu M."/>
            <person name="Sasikala C."/>
            <person name="Jogler C."/>
            <person name="Ramana C."/>
        </authorList>
    </citation>
    <scope>NUCLEOTIDE SEQUENCE [LARGE SCALE GENOMIC DNA]</scope>
    <source>
        <strain evidence="8">JC673</strain>
    </source>
</reference>
<sequence length="1083" mass="115897">MVQRHAPMVLRVCRRVLRHEQDAEDAFQATFLTLARRAAAVRKGEALASWLHGVACRTAASARRAAARRRAHEERARLAPVTAPGEEFAWREVQSALDEEVQRLPEKYRAVFVPCCLEGESRAEVARQLGEKEGTVSSRLAEARNLLRRRLSRRGITLSALLTAVAVTQGTGRGGVPAALARSTVRAAGMLARGAGAGVSHRVLTLIGRGGVNRPGLVTGALVLTLLAAGLVVGAVTTADQPPAGDSPVRSPVAALAPEEPVRTDRHGDPLPEGAVARIGTQRFRHGGGSINRVLPTPDGKMLVSKTYYGDASVLVWELATGRLLHQFPGHYEENRAVALSPDGKTLALGQDKVIRFYDLTSGKEVRNLSSSIGGTDELAFSPDGKVLASGHGCNTVLLWDLAGGKVQSRLQAEQNRVSNLVFSPDGKTLATGDTLDTLIRLFDVATGQERRQIRCKTDARDFAFSPDGATLAVGAHDGAASLWDVITGKPVRELHSPNKHVRSLTWSPDGKSLATSDLDAAAQVAAVRLWDPATGKELRQMQMNGTVGMAESLAFTADGKTLICGGSHGVIRLCDPATGSEKSPAGLPGPVWHVAVSPNGKTLAFSARDITLWDLATEREIGTLPEFHLSFAFAPDGKTLAGGGDDSTLNVWDVGNQRLVRRVQVDKEKEKLKFAVLDRIAFSPDGKVMATVGLERAGSEYDAAVRLWDTATGAQLHRHVYESHELATPDSIAFSPDGASLVTSGRGYGVNRADAVRVLDATGRQEQTRVQSVLNQSLGGGEQPRPGARSVLPRVSFSPDGRLLAMNRSEEGIPVWEMATGRERCLLKGHDGPTSAVAFSADGRTLASAGWDHTIRVWDVETATELKRLKGHRGLVNALAFTPDGRRLISAGDDSMVLFWDVLELTRRTRPAARLGPSEWDALWADLAAADAGKAHAALARLTAAPAITVTAVRERVRPAPEPDARLLARLVRDLDSEEFAAREKASQELARLGESAEAALKSARKGASPETARRCDELLTKLAVPSGDRLRGVRAVEVLERIGTPEAVTVLESLARGAPQARLTRDARAARDRLARSAGDR</sequence>
<dbReference type="Gene3D" id="1.10.10.10">
    <property type="entry name" value="Winged helix-like DNA-binding domain superfamily/Winged helix DNA-binding domain"/>
    <property type="match status" value="1"/>
</dbReference>
<dbReference type="Gene3D" id="2.130.10.10">
    <property type="entry name" value="YVTN repeat-like/Quinoprotein amine dehydrogenase"/>
    <property type="match status" value="4"/>
</dbReference>
<dbReference type="InterPro" id="IPR036388">
    <property type="entry name" value="WH-like_DNA-bd_sf"/>
</dbReference>
<proteinExistence type="predicted"/>
<dbReference type="Pfam" id="PF00400">
    <property type="entry name" value="WD40"/>
    <property type="match status" value="6"/>
</dbReference>
<dbReference type="InterPro" id="IPR007627">
    <property type="entry name" value="RNA_pol_sigma70_r2"/>
</dbReference>
<evidence type="ECO:0000259" key="5">
    <source>
        <dbReference type="Pfam" id="PF08281"/>
    </source>
</evidence>
<keyword evidence="2" id="KW-0677">Repeat</keyword>
<dbReference type="InterPro" id="IPR015943">
    <property type="entry name" value="WD40/YVTN_repeat-like_dom_sf"/>
</dbReference>
<feature type="domain" description="Anaphase-promoting complex subunit 4-like WD40" evidence="6">
    <location>
        <begin position="460"/>
        <end position="508"/>
    </location>
</feature>
<dbReference type="NCBIfam" id="TIGR02937">
    <property type="entry name" value="sigma70-ECF"/>
    <property type="match status" value="1"/>
</dbReference>
<evidence type="ECO:0000259" key="4">
    <source>
        <dbReference type="Pfam" id="PF04542"/>
    </source>
</evidence>
<keyword evidence="8" id="KW-1185">Reference proteome</keyword>
<keyword evidence="1 3" id="KW-0853">WD repeat</keyword>
<dbReference type="EMBL" id="JAXBLV010000223">
    <property type="protein sequence ID" value="MDY3562865.1"/>
    <property type="molecule type" value="Genomic_DNA"/>
</dbReference>
<dbReference type="Pfam" id="PF04542">
    <property type="entry name" value="Sigma70_r2"/>
    <property type="match status" value="1"/>
</dbReference>
<evidence type="ECO:0000256" key="2">
    <source>
        <dbReference type="ARBA" id="ARBA00022737"/>
    </source>
</evidence>
<dbReference type="InterPro" id="IPR001680">
    <property type="entry name" value="WD40_rpt"/>
</dbReference>
<dbReference type="InterPro" id="IPR019775">
    <property type="entry name" value="WD40_repeat_CS"/>
</dbReference>
<dbReference type="PROSITE" id="PS00678">
    <property type="entry name" value="WD_REPEATS_1"/>
    <property type="match status" value="3"/>
</dbReference>
<dbReference type="Pfam" id="PF08281">
    <property type="entry name" value="Sigma70_r4_2"/>
    <property type="match status" value="1"/>
</dbReference>
<dbReference type="PROSITE" id="PS50082">
    <property type="entry name" value="WD_REPEATS_2"/>
    <property type="match status" value="5"/>
</dbReference>
<feature type="repeat" description="WD" evidence="3">
    <location>
        <begin position="828"/>
        <end position="869"/>
    </location>
</feature>
<protein>
    <submittedName>
        <fullName evidence="7">Sigma-70 family RNA polymerase sigma factor</fullName>
    </submittedName>
</protein>
<dbReference type="PANTHER" id="PTHR19879:SF9">
    <property type="entry name" value="TRANSCRIPTION INITIATION FACTOR TFIID SUBUNIT 5"/>
    <property type="match status" value="1"/>
</dbReference>
<feature type="repeat" description="WD" evidence="3">
    <location>
        <begin position="870"/>
        <end position="903"/>
    </location>
</feature>
<organism evidence="7 8">
    <name type="scientific">Gemmata algarum</name>
    <dbReference type="NCBI Taxonomy" id="2975278"/>
    <lineage>
        <taxon>Bacteria</taxon>
        <taxon>Pseudomonadati</taxon>
        <taxon>Planctomycetota</taxon>
        <taxon>Planctomycetia</taxon>
        <taxon>Gemmatales</taxon>
        <taxon>Gemmataceae</taxon>
        <taxon>Gemmata</taxon>
    </lineage>
</organism>
<dbReference type="CDD" id="cd00200">
    <property type="entry name" value="WD40"/>
    <property type="match status" value="2"/>
</dbReference>
<dbReference type="InterPro" id="IPR013324">
    <property type="entry name" value="RNA_pol_sigma_r3/r4-like"/>
</dbReference>
<dbReference type="PANTHER" id="PTHR19879">
    <property type="entry name" value="TRANSCRIPTION INITIATION FACTOR TFIID"/>
    <property type="match status" value="1"/>
</dbReference>
<dbReference type="SUPFAM" id="SSF50998">
    <property type="entry name" value="Quinoprotein alcohol dehydrogenase-like"/>
    <property type="match status" value="2"/>
</dbReference>
<dbReference type="Gene3D" id="1.10.1740.10">
    <property type="match status" value="1"/>
</dbReference>